<evidence type="ECO:0000313" key="4">
    <source>
        <dbReference type="EMBL" id="QIZ49333.1"/>
    </source>
</evidence>
<dbReference type="AlphaFoldDB" id="A0AAE6YWD7"/>
<evidence type="ECO:0000256" key="2">
    <source>
        <dbReference type="ARBA" id="ARBA00023315"/>
    </source>
</evidence>
<evidence type="ECO:0000256" key="1">
    <source>
        <dbReference type="ARBA" id="ARBA00022679"/>
    </source>
</evidence>
<dbReference type="Proteomes" id="UP000500801">
    <property type="component" value="Chromosome"/>
</dbReference>
<reference evidence="5 7" key="2">
    <citation type="submission" date="2019-06" db="EMBL/GenBank/DDBJ databases">
        <title>Complete genome of Dickeya zeae PL65.</title>
        <authorList>
            <person name="Boluk G."/>
            <person name="Arif M."/>
        </authorList>
    </citation>
    <scope>NUCLEOTIDE SEQUENCE [LARGE SCALE GENOMIC DNA]</scope>
    <source>
        <strain evidence="5 7">PL65</strain>
    </source>
</reference>
<dbReference type="EMBL" id="CP033622">
    <property type="protein sequence ID" value="QIZ49333.1"/>
    <property type="molecule type" value="Genomic_DNA"/>
</dbReference>
<reference evidence="4 6" key="1">
    <citation type="submission" date="2018-11" db="EMBL/GenBank/DDBJ databases">
        <title>Complete genome sequence of Dickeya zeae strain CE1 infecting Canna edulis Ker-Gawl. in China.</title>
        <authorList>
            <person name="Zhang J."/>
            <person name="Lin B."/>
            <person name="Shen H."/>
            <person name="Jiang S."/>
            <person name="Pu X."/>
            <person name="Sun D."/>
        </authorList>
    </citation>
    <scope>NUCLEOTIDE SEQUENCE [LARGE SCALE GENOMIC DNA]</scope>
    <source>
        <strain evidence="4 6">CE1</strain>
    </source>
</reference>
<name>A0AAE6YWD7_9GAMM</name>
<dbReference type="InterPro" id="IPR050832">
    <property type="entry name" value="Bact_Acetyltransf"/>
</dbReference>
<dbReference type="Gene3D" id="3.40.630.30">
    <property type="match status" value="1"/>
</dbReference>
<dbReference type="PROSITE" id="PS51186">
    <property type="entry name" value="GNAT"/>
    <property type="match status" value="1"/>
</dbReference>
<dbReference type="CDD" id="cd04301">
    <property type="entry name" value="NAT_SF"/>
    <property type="match status" value="1"/>
</dbReference>
<dbReference type="Pfam" id="PF00583">
    <property type="entry name" value="Acetyltransf_1"/>
    <property type="match status" value="1"/>
</dbReference>
<keyword evidence="1" id="KW-0808">Transferase</keyword>
<proteinExistence type="predicted"/>
<dbReference type="InterPro" id="IPR000182">
    <property type="entry name" value="GNAT_dom"/>
</dbReference>
<dbReference type="PANTHER" id="PTHR43877">
    <property type="entry name" value="AMINOALKYLPHOSPHONATE N-ACETYLTRANSFERASE-RELATED-RELATED"/>
    <property type="match status" value="1"/>
</dbReference>
<accession>A0AAE6YWD7</accession>
<evidence type="ECO:0000313" key="6">
    <source>
        <dbReference type="Proteomes" id="UP000500801"/>
    </source>
</evidence>
<protein>
    <submittedName>
        <fullName evidence="4 5">N-acetyltransferase</fullName>
    </submittedName>
</protein>
<keyword evidence="7" id="KW-1185">Reference proteome</keyword>
<gene>
    <name evidence="4" type="ORF">DWG24_00305</name>
    <name evidence="5" type="ORF">FGI21_14185</name>
</gene>
<dbReference type="InterPro" id="IPR016181">
    <property type="entry name" value="Acyl_CoA_acyltransferase"/>
</dbReference>
<organism evidence="4 6">
    <name type="scientific">Dickeya zeae</name>
    <dbReference type="NCBI Taxonomy" id="204042"/>
    <lineage>
        <taxon>Bacteria</taxon>
        <taxon>Pseudomonadati</taxon>
        <taxon>Pseudomonadota</taxon>
        <taxon>Gammaproteobacteria</taxon>
        <taxon>Enterobacterales</taxon>
        <taxon>Pectobacteriaceae</taxon>
        <taxon>Dickeya</taxon>
    </lineage>
</organism>
<evidence type="ECO:0000313" key="5">
    <source>
        <dbReference type="EMBL" id="QYM92930.1"/>
    </source>
</evidence>
<dbReference type="RefSeq" id="WP_168361100.1">
    <property type="nucleotide sequence ID" value="NZ_CP033622.1"/>
</dbReference>
<keyword evidence="2" id="KW-0012">Acyltransferase</keyword>
<evidence type="ECO:0000313" key="7">
    <source>
        <dbReference type="Proteomes" id="UP000824976"/>
    </source>
</evidence>
<dbReference type="GO" id="GO:0016747">
    <property type="term" value="F:acyltransferase activity, transferring groups other than amino-acyl groups"/>
    <property type="evidence" value="ECO:0007669"/>
    <property type="project" value="InterPro"/>
</dbReference>
<sequence length="157" mass="17618">MPLIDFTPADYPRLIRWIDSAELNLLWGGPSYSFPLTATQIADHLAHPQFAPYLFEHQGDMVGFVELNQVKPGHSRLCRVFIDPAYRGRGLAQEMLRAAIHRAAQHYQAHTVSLSVFSHNHSALRCYQSLGFHITATAPFGDQGLELTTMRLMPSCA</sequence>
<dbReference type="SUPFAM" id="SSF55729">
    <property type="entry name" value="Acyl-CoA N-acyltransferases (Nat)"/>
    <property type="match status" value="1"/>
</dbReference>
<feature type="domain" description="N-acetyltransferase" evidence="3">
    <location>
        <begin position="1"/>
        <end position="155"/>
    </location>
</feature>
<evidence type="ECO:0000259" key="3">
    <source>
        <dbReference type="PROSITE" id="PS51186"/>
    </source>
</evidence>
<dbReference type="Proteomes" id="UP000824976">
    <property type="component" value="Chromosome"/>
</dbReference>
<dbReference type="EMBL" id="CP040817">
    <property type="protein sequence ID" value="QYM92930.1"/>
    <property type="molecule type" value="Genomic_DNA"/>
</dbReference>